<gene>
    <name evidence="1" type="ORF">CM240_2356</name>
</gene>
<dbReference type="AlphaFoldDB" id="W6RYH0"/>
<reference evidence="1 2" key="1">
    <citation type="submission" date="2013-11" db="EMBL/GenBank/DDBJ databases">
        <title>Complete genome sequence of Clostridum sp. M2/40.</title>
        <authorList>
            <person name="Wibberg D."/>
            <person name="Puehler A."/>
            <person name="Schlueter A."/>
        </authorList>
    </citation>
    <scope>NUCLEOTIDE SEQUENCE [LARGE SCALE GENOMIC DNA]</scope>
    <source>
        <strain evidence="2">M2/40</strain>
    </source>
</reference>
<evidence type="ECO:0000313" key="2">
    <source>
        <dbReference type="Proteomes" id="UP000019426"/>
    </source>
</evidence>
<accession>W6RYH0</accession>
<dbReference type="eggNOG" id="COG1262">
    <property type="taxonomic scope" value="Bacteria"/>
</dbReference>
<dbReference type="Proteomes" id="UP000019426">
    <property type="component" value="Chromosome M2/40_rep1"/>
</dbReference>
<dbReference type="EMBL" id="HG917868">
    <property type="protein sequence ID" value="CDM69493.1"/>
    <property type="molecule type" value="Genomic_DNA"/>
</dbReference>
<organism evidence="1 2">
    <name type="scientific">Clostridium bornimense</name>
    <dbReference type="NCBI Taxonomy" id="1216932"/>
    <lineage>
        <taxon>Bacteria</taxon>
        <taxon>Bacillati</taxon>
        <taxon>Bacillota</taxon>
        <taxon>Clostridia</taxon>
        <taxon>Eubacteriales</taxon>
        <taxon>Clostridiaceae</taxon>
        <taxon>Clostridium</taxon>
    </lineage>
</organism>
<dbReference type="PATRIC" id="fig|1216932.3.peg.2334"/>
<name>W6RYH0_9CLOT</name>
<keyword evidence="2" id="KW-1185">Reference proteome</keyword>
<dbReference type="HOGENOM" id="CLU_554023_0_0_9"/>
<proteinExistence type="predicted"/>
<evidence type="ECO:0000313" key="1">
    <source>
        <dbReference type="EMBL" id="CDM69493.1"/>
    </source>
</evidence>
<sequence length="443" mass="52253">MRAVKNINYYILLGLDIDPPEMREDKIKEAINKKRVQWSSLVNHPTKKIEAKLNLELIPKMEKTLLGSKNDREKQWKEAKKILEKQREKEKDEFLELFNIISKKQYITNEEYVSMMNKFPIIKDDVEYKCKNIVKEMVIDTRETDTILNRRIEENLRILCIDNLYDFLEVSENASLAEIKRASKRIYEEIRSSSKKDAVLTVRGELQGFCDVVFKNIESKLDYDRHLRNRKLKNIDDFLIILGAKKFILKEEFDDIVDLMIKMDYEIEDAKEYILLYCIRNKISIVDSEDMLIDIRTPKKEKIEEKPIIESNSYNKDNIDEVEILDTLSEEGKIEIDFKKPKGAKLIEVWRKEGAMPKKRGDGVKVEYIENEKVVDKGLDENKTYGYILFSIFERNGRLQYSDGVTTFATPKASKDNDDIFHPSINDKKSNQGFLSWLMEFFE</sequence>
<protein>
    <submittedName>
        <fullName evidence="1">Uncharacterized protein</fullName>
    </submittedName>
</protein>
<dbReference type="STRING" id="1216932.CM240_2356"/>
<dbReference type="KEGG" id="clt:CM240_2356"/>